<comment type="caution">
    <text evidence="2">The sequence shown here is derived from an EMBL/GenBank/DDBJ whole genome shotgun (WGS) entry which is preliminary data.</text>
</comment>
<feature type="region of interest" description="Disordered" evidence="1">
    <location>
        <begin position="62"/>
        <end position="84"/>
    </location>
</feature>
<gene>
    <name evidence="2" type="ORF">AAES_133472</name>
</gene>
<evidence type="ECO:0000313" key="3">
    <source>
        <dbReference type="Proteomes" id="UP000051836"/>
    </source>
</evidence>
<dbReference type="EMBL" id="LMAW01002829">
    <property type="protein sequence ID" value="KQK76659.1"/>
    <property type="molecule type" value="Genomic_DNA"/>
</dbReference>
<evidence type="ECO:0000313" key="2">
    <source>
        <dbReference type="EMBL" id="KQK76659.1"/>
    </source>
</evidence>
<dbReference type="AlphaFoldDB" id="A0A0Q3P751"/>
<keyword evidence="3" id="KW-1185">Reference proteome</keyword>
<reference evidence="2 3" key="1">
    <citation type="submission" date="2015-10" db="EMBL/GenBank/DDBJ databases">
        <authorList>
            <person name="Gilbert D.G."/>
        </authorList>
    </citation>
    <scope>NUCLEOTIDE SEQUENCE [LARGE SCALE GENOMIC DNA]</scope>
    <source>
        <strain evidence="2">FVVF132</strain>
    </source>
</reference>
<evidence type="ECO:0000256" key="1">
    <source>
        <dbReference type="SAM" id="MobiDB-lite"/>
    </source>
</evidence>
<proteinExistence type="predicted"/>
<sequence>MLLASPPKRRNHLLKLVSEYSSGLQNARAEKALQKTLTSPDADESCSQVPSCITSVSASLPMEYHHPQDGLPEPTNTVFTNGNE</sequence>
<organism evidence="2 3">
    <name type="scientific">Amazona aestiva</name>
    <name type="common">Blue-fronted Amazon parrot</name>
    <dbReference type="NCBI Taxonomy" id="12930"/>
    <lineage>
        <taxon>Eukaryota</taxon>
        <taxon>Metazoa</taxon>
        <taxon>Chordata</taxon>
        <taxon>Craniata</taxon>
        <taxon>Vertebrata</taxon>
        <taxon>Euteleostomi</taxon>
        <taxon>Archelosauria</taxon>
        <taxon>Archosauria</taxon>
        <taxon>Dinosauria</taxon>
        <taxon>Saurischia</taxon>
        <taxon>Theropoda</taxon>
        <taxon>Coelurosauria</taxon>
        <taxon>Aves</taxon>
        <taxon>Neognathae</taxon>
        <taxon>Neoaves</taxon>
        <taxon>Telluraves</taxon>
        <taxon>Australaves</taxon>
        <taxon>Psittaciformes</taxon>
        <taxon>Psittacidae</taxon>
        <taxon>Amazona</taxon>
    </lineage>
</organism>
<protein>
    <submittedName>
        <fullName evidence="2">Uncharacterized protein</fullName>
    </submittedName>
</protein>
<accession>A0A0Q3P751</accession>
<feature type="compositionally biased region" description="Polar residues" evidence="1">
    <location>
        <begin position="74"/>
        <end position="84"/>
    </location>
</feature>
<name>A0A0Q3P751_AMAAE</name>
<dbReference type="Proteomes" id="UP000051836">
    <property type="component" value="Unassembled WGS sequence"/>
</dbReference>